<dbReference type="GO" id="GO:0033969">
    <property type="term" value="F:gamma-glutamyl-gamma-aminobutyrate hydrolase activity"/>
    <property type="evidence" value="ECO:0007669"/>
    <property type="project" value="TreeGrafter"/>
</dbReference>
<dbReference type="GO" id="GO:0016740">
    <property type="term" value="F:transferase activity"/>
    <property type="evidence" value="ECO:0007669"/>
    <property type="project" value="UniProtKB-KW"/>
</dbReference>
<dbReference type="SUPFAM" id="SSF52317">
    <property type="entry name" value="Class I glutamine amidotransferase-like"/>
    <property type="match status" value="1"/>
</dbReference>
<reference evidence="1 2" key="1">
    <citation type="submission" date="2020-08" db="EMBL/GenBank/DDBJ databases">
        <title>The Agave Microbiome: Exploring the role of microbial communities in plant adaptations to desert environments.</title>
        <authorList>
            <person name="Partida-Martinez L.P."/>
        </authorList>
    </citation>
    <scope>NUCLEOTIDE SEQUENCE [LARGE SCALE GENOMIC DNA]</scope>
    <source>
        <strain evidence="1 2">AS2.23</strain>
    </source>
</reference>
<dbReference type="GO" id="GO:0005829">
    <property type="term" value="C:cytosol"/>
    <property type="evidence" value="ECO:0007669"/>
    <property type="project" value="TreeGrafter"/>
</dbReference>
<name>A0A7W4TJK4_KINRA</name>
<protein>
    <submittedName>
        <fullName evidence="1">Putative glutamine amidotransferase</fullName>
    </submittedName>
</protein>
<dbReference type="GO" id="GO:0006598">
    <property type="term" value="P:polyamine catabolic process"/>
    <property type="evidence" value="ECO:0007669"/>
    <property type="project" value="TreeGrafter"/>
</dbReference>
<gene>
    <name evidence="1" type="ORF">FHR75_000455</name>
</gene>
<dbReference type="InterPro" id="IPR029062">
    <property type="entry name" value="Class_I_gatase-like"/>
</dbReference>
<dbReference type="PANTHER" id="PTHR43235">
    <property type="entry name" value="GLUTAMINE AMIDOTRANSFERASE PB2B2.05-RELATED"/>
    <property type="match status" value="1"/>
</dbReference>
<accession>A0A7W4TJK4</accession>
<evidence type="ECO:0000313" key="2">
    <source>
        <dbReference type="Proteomes" id="UP000533269"/>
    </source>
</evidence>
<reference evidence="1 2" key="2">
    <citation type="submission" date="2020-08" db="EMBL/GenBank/DDBJ databases">
        <authorList>
            <person name="Partida-Martinez L."/>
            <person name="Huntemann M."/>
            <person name="Clum A."/>
            <person name="Wang J."/>
            <person name="Palaniappan K."/>
            <person name="Ritter S."/>
            <person name="Chen I.-M."/>
            <person name="Stamatis D."/>
            <person name="Reddy T."/>
            <person name="O'Malley R."/>
            <person name="Daum C."/>
            <person name="Shapiro N."/>
            <person name="Ivanova N."/>
            <person name="Kyrpides N."/>
            <person name="Woyke T."/>
        </authorList>
    </citation>
    <scope>NUCLEOTIDE SEQUENCE [LARGE SCALE GENOMIC DNA]</scope>
    <source>
        <strain evidence="1 2">AS2.23</strain>
    </source>
</reference>
<dbReference type="AlphaFoldDB" id="A0A7W4TJK4"/>
<dbReference type="RefSeq" id="WP_183390241.1">
    <property type="nucleotide sequence ID" value="NZ_JACHVY010000001.1"/>
</dbReference>
<sequence length="252" mass="26462">MASNASETRRPLIGLTTYLEPSRHGVWDVVSALLPAVYVDGVRAAGGRPVLLPPCEPGGTGWSDAELADLDGLVLTGGGDVDPARYGQVPLSTTGTPHPVRDDHEISLVRSALRLGLPVLGICRGAQVLNVALGGTLHQHLPDVLAGRRHQGEPAEFTTTRVRTEPGSRVRDLLGEEATVHCYHHQAVDRLADGLRVAARAGDGTVEAVEGADPGAGFLLGVQWHPEEDTGDRRLFAAVVTAARDASAAVAR</sequence>
<dbReference type="Proteomes" id="UP000533269">
    <property type="component" value="Unassembled WGS sequence"/>
</dbReference>
<comment type="caution">
    <text evidence="1">The sequence shown here is derived from an EMBL/GenBank/DDBJ whole genome shotgun (WGS) entry which is preliminary data.</text>
</comment>
<proteinExistence type="predicted"/>
<dbReference type="PROSITE" id="PS51273">
    <property type="entry name" value="GATASE_TYPE_1"/>
    <property type="match status" value="1"/>
</dbReference>
<dbReference type="EMBL" id="JACHVY010000001">
    <property type="protein sequence ID" value="MBB2899667.1"/>
    <property type="molecule type" value="Genomic_DNA"/>
</dbReference>
<dbReference type="InterPro" id="IPR044668">
    <property type="entry name" value="PuuD-like"/>
</dbReference>
<organism evidence="1 2">
    <name type="scientific">Kineococcus radiotolerans</name>
    <dbReference type="NCBI Taxonomy" id="131568"/>
    <lineage>
        <taxon>Bacteria</taxon>
        <taxon>Bacillati</taxon>
        <taxon>Actinomycetota</taxon>
        <taxon>Actinomycetes</taxon>
        <taxon>Kineosporiales</taxon>
        <taxon>Kineosporiaceae</taxon>
        <taxon>Kineococcus</taxon>
    </lineage>
</organism>
<keyword evidence="1" id="KW-0808">Transferase</keyword>
<dbReference type="Gene3D" id="3.40.50.880">
    <property type="match status" value="1"/>
</dbReference>
<dbReference type="CDD" id="cd01745">
    <property type="entry name" value="GATase1_2"/>
    <property type="match status" value="1"/>
</dbReference>
<dbReference type="InterPro" id="IPR011697">
    <property type="entry name" value="Peptidase_C26"/>
</dbReference>
<dbReference type="PANTHER" id="PTHR43235:SF1">
    <property type="entry name" value="GLUTAMINE AMIDOTRANSFERASE PB2B2.05-RELATED"/>
    <property type="match status" value="1"/>
</dbReference>
<dbReference type="Pfam" id="PF07722">
    <property type="entry name" value="Peptidase_C26"/>
    <property type="match status" value="1"/>
</dbReference>
<evidence type="ECO:0000313" key="1">
    <source>
        <dbReference type="EMBL" id="MBB2899667.1"/>
    </source>
</evidence>
<keyword evidence="1" id="KW-0315">Glutamine amidotransferase</keyword>